<organism evidence="5 6">
    <name type="scientific">Heterorhabditis bacteriophora</name>
    <name type="common">Entomopathogenic nematode worm</name>
    <dbReference type="NCBI Taxonomy" id="37862"/>
    <lineage>
        <taxon>Eukaryota</taxon>
        <taxon>Metazoa</taxon>
        <taxon>Ecdysozoa</taxon>
        <taxon>Nematoda</taxon>
        <taxon>Chromadorea</taxon>
        <taxon>Rhabditida</taxon>
        <taxon>Rhabditina</taxon>
        <taxon>Rhabditomorpha</taxon>
        <taxon>Strongyloidea</taxon>
        <taxon>Heterorhabditidae</taxon>
        <taxon>Heterorhabditis</taxon>
    </lineage>
</organism>
<dbReference type="InterPro" id="IPR055414">
    <property type="entry name" value="LRR_R13L4/SHOC2-like"/>
</dbReference>
<dbReference type="Gene3D" id="3.80.10.10">
    <property type="entry name" value="Ribonuclease Inhibitor"/>
    <property type="match status" value="2"/>
</dbReference>
<protein>
    <submittedName>
        <fullName evidence="6">Leucine-rich repeat-containing protein 58</fullName>
    </submittedName>
</protein>
<evidence type="ECO:0000259" key="4">
    <source>
        <dbReference type="Pfam" id="PF23598"/>
    </source>
</evidence>
<dbReference type="PANTHER" id="PTHR48051">
    <property type="match status" value="1"/>
</dbReference>
<keyword evidence="3" id="KW-0472">Membrane</keyword>
<accession>A0A1I7WX71</accession>
<dbReference type="Pfam" id="PF13855">
    <property type="entry name" value="LRR_8"/>
    <property type="match status" value="1"/>
</dbReference>
<proteinExistence type="predicted"/>
<feature type="transmembrane region" description="Helical" evidence="3">
    <location>
        <begin position="12"/>
        <end position="35"/>
    </location>
</feature>
<dbReference type="SMART" id="SM00364">
    <property type="entry name" value="LRR_BAC"/>
    <property type="match status" value="6"/>
</dbReference>
<dbReference type="InterPro" id="IPR032675">
    <property type="entry name" value="LRR_dom_sf"/>
</dbReference>
<evidence type="ECO:0000256" key="1">
    <source>
        <dbReference type="ARBA" id="ARBA00022614"/>
    </source>
</evidence>
<dbReference type="PROSITE" id="PS51450">
    <property type="entry name" value="LRR"/>
    <property type="match status" value="2"/>
</dbReference>
<dbReference type="InterPro" id="IPR001611">
    <property type="entry name" value="Leu-rich_rpt"/>
</dbReference>
<dbReference type="InterPro" id="IPR003591">
    <property type="entry name" value="Leu-rich_rpt_typical-subtyp"/>
</dbReference>
<dbReference type="Proteomes" id="UP000095283">
    <property type="component" value="Unplaced"/>
</dbReference>
<dbReference type="InterPro" id="IPR050216">
    <property type="entry name" value="LRR_domain-containing"/>
</dbReference>
<dbReference type="GO" id="GO:0005737">
    <property type="term" value="C:cytoplasm"/>
    <property type="evidence" value="ECO:0007669"/>
    <property type="project" value="TreeGrafter"/>
</dbReference>
<name>A0A1I7WX71_HETBA</name>
<reference evidence="6" key="1">
    <citation type="submission" date="2016-11" db="UniProtKB">
        <authorList>
            <consortium name="WormBaseParasite"/>
        </authorList>
    </citation>
    <scope>IDENTIFICATION</scope>
</reference>
<sequence length="422" mass="48114">MEVHGFPNVRTLLLYFFTSYIITKIFISSFTYILFTNRTAIFIMLSLFLYFSSNHADLNLNDLGLERIPSRYLNECPGVYDPLSVRQLNISRNNFIHIPGLPTFANLISLDVSNNGLSFLPDEIGTMIYLKTLIAKNNLLEELPKTMCNLEEMEALYLSGNRIESLPPVVFNMPKLRILHLGGNMIDCLPYAIGSLSRLEILYLGGNRLRDVPATIGRLHRLSSLALCDNALETIPSTLGELRNLESLSLHNNMLKTLPTEIVKLQNLQQLSLRNNPLVHHFVHNMELEPPKLKELAGRIVRLKMSKLPIKDMLPRELIAYLKSANQCVNPRCKGVYFEACVEHIKFVDFCGKYRVPLLQFLWLEFLKYLTYTTTCYYIIFNQIFSSPKCSAATPAYVSSESSSDTDEEVPDNMKMKKVLLG</sequence>
<keyword evidence="3" id="KW-0812">Transmembrane</keyword>
<keyword evidence="1" id="KW-0433">Leucine-rich repeat</keyword>
<evidence type="ECO:0000256" key="2">
    <source>
        <dbReference type="ARBA" id="ARBA00022737"/>
    </source>
</evidence>
<dbReference type="AlphaFoldDB" id="A0A1I7WX71"/>
<keyword evidence="2" id="KW-0677">Repeat</keyword>
<dbReference type="WBParaSite" id="Hba_09704">
    <property type="protein sequence ID" value="Hba_09704"/>
    <property type="gene ID" value="Hba_09704"/>
</dbReference>
<keyword evidence="5" id="KW-1185">Reference proteome</keyword>
<dbReference type="PANTHER" id="PTHR48051:SF54">
    <property type="entry name" value="LEUCINE-RICH REPEAT-CONTAINING PROTEIN"/>
    <property type="match status" value="1"/>
</dbReference>
<evidence type="ECO:0000313" key="6">
    <source>
        <dbReference type="WBParaSite" id="Hba_09704"/>
    </source>
</evidence>
<evidence type="ECO:0000313" key="5">
    <source>
        <dbReference type="Proteomes" id="UP000095283"/>
    </source>
</evidence>
<dbReference type="SMART" id="SM00369">
    <property type="entry name" value="LRR_TYP"/>
    <property type="match status" value="5"/>
</dbReference>
<dbReference type="Pfam" id="PF23598">
    <property type="entry name" value="LRR_14"/>
    <property type="match status" value="1"/>
</dbReference>
<feature type="domain" description="Disease resistance R13L4/SHOC-2-like LRR" evidence="4">
    <location>
        <begin position="85"/>
        <end position="202"/>
    </location>
</feature>
<dbReference type="SUPFAM" id="SSF52058">
    <property type="entry name" value="L domain-like"/>
    <property type="match status" value="1"/>
</dbReference>
<evidence type="ECO:0000256" key="3">
    <source>
        <dbReference type="SAM" id="Phobius"/>
    </source>
</evidence>
<keyword evidence="3" id="KW-1133">Transmembrane helix</keyword>